<feature type="domain" description="Cytochrome b5 heme-binding" evidence="7">
    <location>
        <begin position="34"/>
        <end position="131"/>
    </location>
</feature>
<evidence type="ECO:0000256" key="5">
    <source>
        <dbReference type="ARBA" id="ARBA00023004"/>
    </source>
</evidence>
<comment type="similarity">
    <text evidence="6">Belongs to the cytochrome b5 family. MAPR subfamily.</text>
</comment>
<evidence type="ECO:0000256" key="3">
    <source>
        <dbReference type="ARBA" id="ARBA00022723"/>
    </source>
</evidence>
<evidence type="ECO:0000256" key="4">
    <source>
        <dbReference type="ARBA" id="ARBA00022824"/>
    </source>
</evidence>
<dbReference type="SUPFAM" id="SSF55856">
    <property type="entry name" value="Cytochrome b5-like heme/steroid binding domain"/>
    <property type="match status" value="1"/>
</dbReference>
<keyword evidence="3" id="KW-0479">Metal-binding</keyword>
<keyword evidence="2" id="KW-0349">Heme</keyword>
<protein>
    <submittedName>
        <fullName evidence="8">DgyrCDS14242</fullName>
    </submittedName>
</protein>
<proteinExistence type="inferred from homology"/>
<evidence type="ECO:0000313" key="9">
    <source>
        <dbReference type="Proteomes" id="UP000549394"/>
    </source>
</evidence>
<evidence type="ECO:0000313" key="8">
    <source>
        <dbReference type="EMBL" id="CAD5126076.1"/>
    </source>
</evidence>
<sequence>MLGYNVCFAVGLICVIHCGYSPLKIDIDRELPVFSHEELSQYNGKDTEKPVYLAVKGVVFDVSEGRRFYGPGGNYHMMAGKDVSRAMATQELMDQDMTHDVAGLSDDQLQSLDNMFTKLYLTKYKKVGYMQYLLEENGKTEL</sequence>
<keyword evidence="5" id="KW-0408">Iron</keyword>
<organism evidence="8 9">
    <name type="scientific">Dimorphilus gyrociliatus</name>
    <dbReference type="NCBI Taxonomy" id="2664684"/>
    <lineage>
        <taxon>Eukaryota</taxon>
        <taxon>Metazoa</taxon>
        <taxon>Spiralia</taxon>
        <taxon>Lophotrochozoa</taxon>
        <taxon>Annelida</taxon>
        <taxon>Polychaeta</taxon>
        <taxon>Polychaeta incertae sedis</taxon>
        <taxon>Dinophilidae</taxon>
        <taxon>Dimorphilus</taxon>
    </lineage>
</organism>
<evidence type="ECO:0000259" key="7">
    <source>
        <dbReference type="SMART" id="SM01117"/>
    </source>
</evidence>
<dbReference type="InterPro" id="IPR036400">
    <property type="entry name" value="Cyt_B5-like_heme/steroid_sf"/>
</dbReference>
<accession>A0A7I8WD32</accession>
<dbReference type="AlphaFoldDB" id="A0A7I8WD32"/>
<keyword evidence="4" id="KW-0256">Endoplasmic reticulum</keyword>
<dbReference type="PANTHER" id="PTHR10281:SF72">
    <property type="entry name" value="NEUDESIN"/>
    <property type="match status" value="1"/>
</dbReference>
<dbReference type="EMBL" id="CAJFCJ010000032">
    <property type="protein sequence ID" value="CAD5126076.1"/>
    <property type="molecule type" value="Genomic_DNA"/>
</dbReference>
<dbReference type="InterPro" id="IPR050577">
    <property type="entry name" value="MAPR/NEUFC/NENF-like"/>
</dbReference>
<dbReference type="OrthoDB" id="547796at2759"/>
<dbReference type="Proteomes" id="UP000549394">
    <property type="component" value="Unassembled WGS sequence"/>
</dbReference>
<dbReference type="Gene3D" id="3.10.120.10">
    <property type="entry name" value="Cytochrome b5-like heme/steroid binding domain"/>
    <property type="match status" value="1"/>
</dbReference>
<comment type="caution">
    <text evidence="8">The sequence shown here is derived from an EMBL/GenBank/DDBJ whole genome shotgun (WGS) entry which is preliminary data.</text>
</comment>
<dbReference type="GO" id="GO:0046872">
    <property type="term" value="F:metal ion binding"/>
    <property type="evidence" value="ECO:0007669"/>
    <property type="project" value="UniProtKB-KW"/>
</dbReference>
<dbReference type="FunFam" id="3.10.120.10:FF:000003">
    <property type="entry name" value="membrane-associated progesterone receptor component 1"/>
    <property type="match status" value="1"/>
</dbReference>
<dbReference type="InterPro" id="IPR001199">
    <property type="entry name" value="Cyt_B5-like_heme/steroid-bd"/>
</dbReference>
<name>A0A7I8WD32_9ANNE</name>
<evidence type="ECO:0000256" key="2">
    <source>
        <dbReference type="ARBA" id="ARBA00022617"/>
    </source>
</evidence>
<evidence type="ECO:0000256" key="1">
    <source>
        <dbReference type="ARBA" id="ARBA00004240"/>
    </source>
</evidence>
<dbReference type="GO" id="GO:0016020">
    <property type="term" value="C:membrane"/>
    <property type="evidence" value="ECO:0007669"/>
    <property type="project" value="TreeGrafter"/>
</dbReference>
<gene>
    <name evidence="8" type="ORF">DGYR_LOCUS13361</name>
</gene>
<dbReference type="Pfam" id="PF00173">
    <property type="entry name" value="Cyt-b5"/>
    <property type="match status" value="1"/>
</dbReference>
<comment type="subcellular location">
    <subcellularLocation>
        <location evidence="1">Endoplasmic reticulum</location>
    </subcellularLocation>
</comment>
<reference evidence="8 9" key="1">
    <citation type="submission" date="2020-08" db="EMBL/GenBank/DDBJ databases">
        <authorList>
            <person name="Hejnol A."/>
        </authorList>
    </citation>
    <scope>NUCLEOTIDE SEQUENCE [LARGE SCALE GENOMIC DNA]</scope>
</reference>
<keyword evidence="9" id="KW-1185">Reference proteome</keyword>
<dbReference type="GO" id="GO:0005783">
    <property type="term" value="C:endoplasmic reticulum"/>
    <property type="evidence" value="ECO:0007669"/>
    <property type="project" value="UniProtKB-SubCell"/>
</dbReference>
<dbReference type="PANTHER" id="PTHR10281">
    <property type="entry name" value="MEMBRANE-ASSOCIATED PROGESTERONE RECEPTOR COMPONENT-RELATED"/>
    <property type="match status" value="1"/>
</dbReference>
<dbReference type="SMART" id="SM01117">
    <property type="entry name" value="Cyt-b5"/>
    <property type="match status" value="1"/>
</dbReference>
<evidence type="ECO:0000256" key="6">
    <source>
        <dbReference type="ARBA" id="ARBA00038357"/>
    </source>
</evidence>